<sequence length="641" mass="72901">MSDPAFYNSTPEPSSNSGTTACNTSIYPLHVSPSSHKPSDKIAPYLNILFPNVPERAKQNNVLLTSKDLKLLEYYLTHFDDYCPDYDLTFVIDGGALVWKEIQDILKNLSMKSPEAHQMGDSCVIFMDQYTHEYAARALGGDALESDEFRYWKPMALFQMAASAKLNKEAVCDFFDQYPQWRPSRDAKITPEMVYEKLPDATSVPLYCFYICKKLGMDPIPTLAIQGTNSEDLRKLFHDCMLRIAGTLIQVNAVIGVNVSPDTYSVDILNFDLTIGRIMELAFMLKGKQYTATRAVLYQVAKMKASVHMLQLRLLEYLLCNDKLYGTPEDVDDLNRYLQEDLNLAKEFCPHLGIRPLSKFPEVDELNPFLSDVKADMIYCKEILAKLRNIRVPICPQKSIAQCAYVLVCFTAPLSFGPISPDFILPKSSKVKIPRRAFVGIGNGYVNIPSENLQSYLSNLSPKQRMEEKTCGYSEIPLKWINDPSGLATERGIPAEQMTPSNYNAKTTLGGEVKYCYLTDQALQSIVQTRYGIRNISGRELAIWTLIQCQAQEATKRPVAKMTGFRNNVQRELGYPWRWNGFRRTPHRLLPLSHGNTVNTTSRKIHTTAFPVRSRRGFYPSNYPRRNCRKLWTGISRVSRY</sequence>
<organism evidence="1">
    <name type="scientific">Blastobotrys adeninivorans</name>
    <name type="common">Yeast</name>
    <name type="synonym">Arxula adeninivorans</name>
    <dbReference type="NCBI Taxonomy" id="409370"/>
    <lineage>
        <taxon>Eukaryota</taxon>
        <taxon>Fungi</taxon>
        <taxon>Dikarya</taxon>
        <taxon>Ascomycota</taxon>
        <taxon>Saccharomycotina</taxon>
        <taxon>Dipodascomycetes</taxon>
        <taxon>Dipodascales</taxon>
        <taxon>Trichomonascaceae</taxon>
        <taxon>Blastobotrys</taxon>
    </lineage>
</organism>
<name>A0A060T5G4_BLAAD</name>
<proteinExistence type="predicted"/>
<protein>
    <submittedName>
        <fullName evidence="1">ARAD1B06820p</fullName>
    </submittedName>
</protein>
<reference evidence="1" key="1">
    <citation type="submission" date="2014-02" db="EMBL/GenBank/DDBJ databases">
        <authorList>
            <person name="Genoscope - CEA"/>
        </authorList>
    </citation>
    <scope>NUCLEOTIDE SEQUENCE</scope>
    <source>
        <strain evidence="1">LS3</strain>
    </source>
</reference>
<dbReference type="AlphaFoldDB" id="A0A060T5G4"/>
<reference evidence="1" key="2">
    <citation type="submission" date="2014-06" db="EMBL/GenBank/DDBJ databases">
        <title>The complete genome of Blastobotrys (Arxula) adeninivorans LS3 - a yeast of biotechnological interest.</title>
        <authorList>
            <person name="Kunze G."/>
            <person name="Gaillardin C."/>
            <person name="Czernicka M."/>
            <person name="Durrens P."/>
            <person name="Martin T."/>
            <person name="Boer E."/>
            <person name="Gabaldon T."/>
            <person name="Cruz J."/>
            <person name="Talla E."/>
            <person name="Marck C."/>
            <person name="Goffeau A."/>
            <person name="Barbe V."/>
            <person name="Baret P."/>
            <person name="Baronian K."/>
            <person name="Beier S."/>
            <person name="Bleykasten C."/>
            <person name="Bode R."/>
            <person name="Casaregola S."/>
            <person name="Despons L."/>
            <person name="Fairhead C."/>
            <person name="Giersberg M."/>
            <person name="Gierski P."/>
            <person name="Hahnel U."/>
            <person name="Hartmann A."/>
            <person name="Jankowska D."/>
            <person name="Jubin C."/>
            <person name="Jung P."/>
            <person name="Lafontaine I."/>
            <person name="Leh-Louis V."/>
            <person name="Lemaire M."/>
            <person name="Marcet-Houben M."/>
            <person name="Mascher M."/>
            <person name="Morel G."/>
            <person name="Richard G.-F."/>
            <person name="Riechen J."/>
            <person name="Sacerdot C."/>
            <person name="Sarkar A."/>
            <person name="Savel G."/>
            <person name="Schacherer J."/>
            <person name="Sherman D."/>
            <person name="Straub M.-L."/>
            <person name="Stein N."/>
            <person name="Thierry A."/>
            <person name="Trautwein-Schult A."/>
            <person name="Westhof E."/>
            <person name="Worch S."/>
            <person name="Dujon B."/>
            <person name="Souciet J.-L."/>
            <person name="Wincker P."/>
            <person name="Scholz U."/>
            <person name="Neuveglise N."/>
        </authorList>
    </citation>
    <scope>NUCLEOTIDE SEQUENCE</scope>
    <source>
        <strain evidence="1">LS3</strain>
    </source>
</reference>
<evidence type="ECO:0000313" key="1">
    <source>
        <dbReference type="EMBL" id="CDP36168.1"/>
    </source>
</evidence>
<gene>
    <name evidence="1" type="ORF">GNLVRS02_ARAD1B06820g</name>
</gene>
<dbReference type="PhylomeDB" id="A0A060T5G4"/>
<accession>A0A060T5G4</accession>
<dbReference type="EMBL" id="HG937692">
    <property type="protein sequence ID" value="CDP36168.1"/>
    <property type="molecule type" value="Genomic_DNA"/>
</dbReference>